<dbReference type="InterPro" id="IPR004158">
    <property type="entry name" value="DUF247_pln"/>
</dbReference>
<reference evidence="1" key="1">
    <citation type="submission" date="2023-03" db="EMBL/GenBank/DDBJ databases">
        <authorList>
            <person name="Julca I."/>
        </authorList>
    </citation>
    <scope>NUCLEOTIDE SEQUENCE</scope>
</reference>
<dbReference type="EMBL" id="OX459123">
    <property type="protein sequence ID" value="CAI9108515.1"/>
    <property type="molecule type" value="Genomic_DNA"/>
</dbReference>
<name>A0AAV1DKV2_OLDCO</name>
<dbReference type="PANTHER" id="PTHR31549:SF289">
    <property type="match status" value="1"/>
</dbReference>
<protein>
    <submittedName>
        <fullName evidence="1">OLC1v1008115C1</fullName>
    </submittedName>
</protein>
<dbReference type="Pfam" id="PF03140">
    <property type="entry name" value="DUF247"/>
    <property type="match status" value="1"/>
</dbReference>
<accession>A0AAV1DKV2</accession>
<dbReference type="AlphaFoldDB" id="A0AAV1DKV2"/>
<gene>
    <name evidence="1" type="ORF">OLC1_LOCUS16593</name>
</gene>
<evidence type="ECO:0000313" key="2">
    <source>
        <dbReference type="Proteomes" id="UP001161247"/>
    </source>
</evidence>
<keyword evidence="2" id="KW-1185">Reference proteome</keyword>
<dbReference type="Proteomes" id="UP001161247">
    <property type="component" value="Chromosome 6"/>
</dbReference>
<dbReference type="PANTHER" id="PTHR31549">
    <property type="entry name" value="PROTEIN, PUTATIVE (DUF247)-RELATED-RELATED"/>
    <property type="match status" value="1"/>
</dbReference>
<evidence type="ECO:0000313" key="1">
    <source>
        <dbReference type="EMBL" id="CAI9108515.1"/>
    </source>
</evidence>
<sequence length="522" mass="59516">MSTPIFNSDISEQRWNNQLNDHFAIYVDNPPSIFHIPKAIIDQKPEAYTPQQIGIGAYHHFRVENSKLAAVKKFLKPDQYANFKSLIVDKVRDLDPQIRSCYSNYLDLDGDTLAWIMSIDGVYLLNLLSSYSEKLVTDDDNRTLARDIIMVENQIPCLLAQEINKALRLSSKNDDDLEEAKAEKDAELLSGMLSFCKAHTPLDLTTDPNFVSDIRSPHLLHYMHTLIVKNWSTGETNKGDLLDQNTGERGKNRPYSLSNMQILMMEIWSSRNKIEKHLDGVVGEATQVTKVVADLTGRRTFRLLANLPLQQFADMFMKNNDDANSFTDQEIQIPSATEIQDFCKIEFRAWTDSGIGIKYDEKNCILYLPVIRVNTDSEVILRNLVAYEEVSGSSSNVVSGYVDFMCGIIDTAKDVDLLKEKGIIKSVLPREEIAKIFNGMRRSTRMRADLEETVEELKRIDDNTLNVKAWRFVKDHFVPSKTVVKFFLSSLMVLMLTLQAFCQFYGCRSSSRLEHGMMISSI</sequence>
<organism evidence="1 2">
    <name type="scientific">Oldenlandia corymbosa var. corymbosa</name>
    <dbReference type="NCBI Taxonomy" id="529605"/>
    <lineage>
        <taxon>Eukaryota</taxon>
        <taxon>Viridiplantae</taxon>
        <taxon>Streptophyta</taxon>
        <taxon>Embryophyta</taxon>
        <taxon>Tracheophyta</taxon>
        <taxon>Spermatophyta</taxon>
        <taxon>Magnoliopsida</taxon>
        <taxon>eudicotyledons</taxon>
        <taxon>Gunneridae</taxon>
        <taxon>Pentapetalae</taxon>
        <taxon>asterids</taxon>
        <taxon>lamiids</taxon>
        <taxon>Gentianales</taxon>
        <taxon>Rubiaceae</taxon>
        <taxon>Rubioideae</taxon>
        <taxon>Spermacoceae</taxon>
        <taxon>Hedyotis-Oldenlandia complex</taxon>
        <taxon>Oldenlandia</taxon>
    </lineage>
</organism>
<proteinExistence type="predicted"/>